<protein>
    <recommendedName>
        <fullName evidence="2">Holin</fullName>
    </recommendedName>
</protein>
<evidence type="ECO:0000313" key="1">
    <source>
        <dbReference type="EMBL" id="CAB4159720.1"/>
    </source>
</evidence>
<dbReference type="EMBL" id="LR796690">
    <property type="protein sequence ID" value="CAB4159720.1"/>
    <property type="molecule type" value="Genomic_DNA"/>
</dbReference>
<organism evidence="1">
    <name type="scientific">uncultured Caudovirales phage</name>
    <dbReference type="NCBI Taxonomy" id="2100421"/>
    <lineage>
        <taxon>Viruses</taxon>
        <taxon>Duplodnaviria</taxon>
        <taxon>Heunggongvirae</taxon>
        <taxon>Uroviricota</taxon>
        <taxon>Caudoviricetes</taxon>
        <taxon>Peduoviridae</taxon>
        <taxon>Maltschvirus</taxon>
        <taxon>Maltschvirus maltsch</taxon>
    </lineage>
</organism>
<evidence type="ECO:0008006" key="2">
    <source>
        <dbReference type="Google" id="ProtNLM"/>
    </source>
</evidence>
<proteinExistence type="predicted"/>
<accession>A0A6J5NIR8</accession>
<name>A0A6J5NIR8_9CAUD</name>
<sequence length="62" mass="6313">MKEQVLAAAKSYARAALASVAALYMSGISDPKVLANAFIAGLIGPLLKALQPSEKQLGVGAK</sequence>
<gene>
    <name evidence="1" type="ORF">UFOVP720_19</name>
</gene>
<reference evidence="1" key="1">
    <citation type="submission" date="2020-04" db="EMBL/GenBank/DDBJ databases">
        <authorList>
            <person name="Chiriac C."/>
            <person name="Salcher M."/>
            <person name="Ghai R."/>
            <person name="Kavagutti S V."/>
        </authorList>
    </citation>
    <scope>NUCLEOTIDE SEQUENCE</scope>
</reference>